<sequence>MVKKLLFVFILLISCINAHAQFEEGKWYLNTSLTGLDLSHSKYEGTNFGFQVGSGAFVVDNLMVLVNFKGEYVEHGMDETSVGAGARYYLSNCGLYGGLGLAYKHLSNSVNRKDLVCLTPELGYAFFLNGTITVEPAVYYDLSFSNCSEYSKLGFKIGFGFYF</sequence>
<protein>
    <recommendedName>
        <fullName evidence="4">Outer membrane protein beta-barrel domain-containing protein</fullName>
    </recommendedName>
</protein>
<dbReference type="PROSITE" id="PS51257">
    <property type="entry name" value="PROKAR_LIPOPROTEIN"/>
    <property type="match status" value="1"/>
</dbReference>
<name>A0A412GX77_9BACT</name>
<gene>
    <name evidence="2" type="ORF">DWY20_01970</name>
</gene>
<dbReference type="SUPFAM" id="SSF103515">
    <property type="entry name" value="Autotransporter"/>
    <property type="match status" value="1"/>
</dbReference>
<dbReference type="RefSeq" id="WP_007564875.1">
    <property type="nucleotide sequence ID" value="NZ_CABKNL010000089.1"/>
</dbReference>
<dbReference type="AlphaFoldDB" id="A0A412GX77"/>
<comment type="caution">
    <text evidence="2">The sequence shown here is derived from an EMBL/GenBank/DDBJ whole genome shotgun (WGS) entry which is preliminary data.</text>
</comment>
<evidence type="ECO:0008006" key="4">
    <source>
        <dbReference type="Google" id="ProtNLM"/>
    </source>
</evidence>
<evidence type="ECO:0000313" key="2">
    <source>
        <dbReference type="EMBL" id="RGR99567.1"/>
    </source>
</evidence>
<feature type="chain" id="PRO_5018974871" description="Outer membrane protein beta-barrel domain-containing protein" evidence="1">
    <location>
        <begin position="21"/>
        <end position="163"/>
    </location>
</feature>
<reference evidence="2 3" key="1">
    <citation type="submission" date="2018-08" db="EMBL/GenBank/DDBJ databases">
        <title>A genome reference for cultivated species of the human gut microbiota.</title>
        <authorList>
            <person name="Zou Y."/>
            <person name="Xue W."/>
            <person name="Luo G."/>
        </authorList>
    </citation>
    <scope>NUCLEOTIDE SEQUENCE [LARGE SCALE GENOMIC DNA]</scope>
    <source>
        <strain evidence="2 3">AF24-2</strain>
    </source>
</reference>
<dbReference type="EMBL" id="QRUU01000005">
    <property type="protein sequence ID" value="RGR99567.1"/>
    <property type="molecule type" value="Genomic_DNA"/>
</dbReference>
<organism evidence="2 3">
    <name type="scientific">Phocaeicola coprocola</name>
    <dbReference type="NCBI Taxonomy" id="310298"/>
    <lineage>
        <taxon>Bacteria</taxon>
        <taxon>Pseudomonadati</taxon>
        <taxon>Bacteroidota</taxon>
        <taxon>Bacteroidia</taxon>
        <taxon>Bacteroidales</taxon>
        <taxon>Bacteroidaceae</taxon>
        <taxon>Phocaeicola</taxon>
    </lineage>
</organism>
<accession>A0A412GX77</accession>
<dbReference type="GeneID" id="79860166"/>
<feature type="signal peptide" evidence="1">
    <location>
        <begin position="1"/>
        <end position="20"/>
    </location>
</feature>
<keyword evidence="3" id="KW-1185">Reference proteome</keyword>
<proteinExistence type="predicted"/>
<evidence type="ECO:0000256" key="1">
    <source>
        <dbReference type="SAM" id="SignalP"/>
    </source>
</evidence>
<dbReference type="Proteomes" id="UP000285864">
    <property type="component" value="Unassembled WGS sequence"/>
</dbReference>
<dbReference type="InterPro" id="IPR036709">
    <property type="entry name" value="Autotransporte_beta_dom_sf"/>
</dbReference>
<evidence type="ECO:0000313" key="3">
    <source>
        <dbReference type="Proteomes" id="UP000285864"/>
    </source>
</evidence>
<keyword evidence="1" id="KW-0732">Signal</keyword>